<dbReference type="EMBL" id="CP032514">
    <property type="protein sequence ID" value="AYD90052.1"/>
    <property type="molecule type" value="Genomic_DNA"/>
</dbReference>
<dbReference type="InterPro" id="IPR002798">
    <property type="entry name" value="SpoIIM-like"/>
</dbReference>
<organism evidence="2 3">
    <name type="scientific">Actinomyces lilanjuaniae</name>
    <dbReference type="NCBI Taxonomy" id="2321394"/>
    <lineage>
        <taxon>Bacteria</taxon>
        <taxon>Bacillati</taxon>
        <taxon>Actinomycetota</taxon>
        <taxon>Actinomycetes</taxon>
        <taxon>Actinomycetales</taxon>
        <taxon>Actinomycetaceae</taxon>
        <taxon>Actinomyces</taxon>
    </lineage>
</organism>
<sequence>MGRTTSLAVVMGAGLPVALASVIGMAVGVISLHGVQSPAGGPVPGDSETSLWEVVYPIAATNLPACLLLYTGVLTCGAGTLLSTFMLTTYIGATLTAAAANVGWLSAIGSIWIYAPLEFTGFALASYGGLLPLATAVTDAEGTGTSVPSWLRRYGDGMSRSLRFLLLSLLVVTVAAVVEAVVIRSRLGN</sequence>
<feature type="transmembrane region" description="Helical" evidence="1">
    <location>
        <begin position="90"/>
        <end position="115"/>
    </location>
</feature>
<proteinExistence type="predicted"/>
<protein>
    <recommendedName>
        <fullName evidence="4">Integral membrane protein</fullName>
    </recommendedName>
</protein>
<feature type="transmembrane region" description="Helical" evidence="1">
    <location>
        <begin position="7"/>
        <end position="34"/>
    </location>
</feature>
<name>A0ABN5PSR9_9ACTO</name>
<evidence type="ECO:0000313" key="3">
    <source>
        <dbReference type="Proteomes" id="UP000273001"/>
    </source>
</evidence>
<keyword evidence="1" id="KW-1133">Transmembrane helix</keyword>
<keyword evidence="3" id="KW-1185">Reference proteome</keyword>
<dbReference type="Proteomes" id="UP000273001">
    <property type="component" value="Chromosome"/>
</dbReference>
<accession>A0ABN5PSR9</accession>
<evidence type="ECO:0000313" key="2">
    <source>
        <dbReference type="EMBL" id="AYD90052.1"/>
    </source>
</evidence>
<keyword evidence="1" id="KW-0472">Membrane</keyword>
<feature type="transmembrane region" description="Helical" evidence="1">
    <location>
        <begin position="164"/>
        <end position="183"/>
    </location>
</feature>
<gene>
    <name evidence="2" type="ORF">D5R93_08575</name>
</gene>
<evidence type="ECO:0008006" key="4">
    <source>
        <dbReference type="Google" id="ProtNLM"/>
    </source>
</evidence>
<evidence type="ECO:0000256" key="1">
    <source>
        <dbReference type="SAM" id="Phobius"/>
    </source>
</evidence>
<feature type="transmembrane region" description="Helical" evidence="1">
    <location>
        <begin position="54"/>
        <end position="78"/>
    </location>
</feature>
<dbReference type="Pfam" id="PF01944">
    <property type="entry name" value="SpoIIM"/>
    <property type="match status" value="1"/>
</dbReference>
<keyword evidence="1" id="KW-0812">Transmembrane</keyword>
<reference evidence="2 3" key="1">
    <citation type="submission" date="2018-09" db="EMBL/GenBank/DDBJ databases">
        <authorList>
            <person name="Li J."/>
        </authorList>
    </citation>
    <scope>NUCLEOTIDE SEQUENCE [LARGE SCALE GENOMIC DNA]</scope>
    <source>
        <strain evidence="2 3">2129</strain>
    </source>
</reference>